<keyword evidence="3" id="KW-1185">Reference proteome</keyword>
<reference evidence="2 3" key="1">
    <citation type="submission" date="2023-01" db="EMBL/GenBank/DDBJ databases">
        <authorList>
            <person name="Whitehead M."/>
        </authorList>
    </citation>
    <scope>NUCLEOTIDE SEQUENCE [LARGE SCALE GENOMIC DNA]</scope>
</reference>
<sequence>MKSTSRSQDYQPTTEDYQTAERPLSTPAHTDKHGLEITRTACGQGDDEISESGQNAWIGPNNPRSMKDAGDQNGRCQDYPNRSAPPCAPA</sequence>
<evidence type="ECO:0000313" key="2">
    <source>
        <dbReference type="EMBL" id="CAI6362928.1"/>
    </source>
</evidence>
<feature type="region of interest" description="Disordered" evidence="1">
    <location>
        <begin position="1"/>
        <end position="90"/>
    </location>
</feature>
<evidence type="ECO:0000313" key="3">
    <source>
        <dbReference type="Proteomes" id="UP001160148"/>
    </source>
</evidence>
<dbReference type="Proteomes" id="UP001160148">
    <property type="component" value="Unassembled WGS sequence"/>
</dbReference>
<name>A0AAV0X4G7_9HEMI</name>
<dbReference type="AlphaFoldDB" id="A0AAV0X4G7"/>
<accession>A0AAV0X4G7</accession>
<organism evidence="2 3">
    <name type="scientific">Macrosiphum euphorbiae</name>
    <name type="common">potato aphid</name>
    <dbReference type="NCBI Taxonomy" id="13131"/>
    <lineage>
        <taxon>Eukaryota</taxon>
        <taxon>Metazoa</taxon>
        <taxon>Ecdysozoa</taxon>
        <taxon>Arthropoda</taxon>
        <taxon>Hexapoda</taxon>
        <taxon>Insecta</taxon>
        <taxon>Pterygota</taxon>
        <taxon>Neoptera</taxon>
        <taxon>Paraneoptera</taxon>
        <taxon>Hemiptera</taxon>
        <taxon>Sternorrhyncha</taxon>
        <taxon>Aphidomorpha</taxon>
        <taxon>Aphidoidea</taxon>
        <taxon>Aphididae</taxon>
        <taxon>Macrosiphini</taxon>
        <taxon>Macrosiphum</taxon>
    </lineage>
</organism>
<proteinExistence type="predicted"/>
<dbReference type="EMBL" id="CARXXK010000003">
    <property type="protein sequence ID" value="CAI6362928.1"/>
    <property type="molecule type" value="Genomic_DNA"/>
</dbReference>
<comment type="caution">
    <text evidence="2">The sequence shown here is derived from an EMBL/GenBank/DDBJ whole genome shotgun (WGS) entry which is preliminary data.</text>
</comment>
<feature type="compositionally biased region" description="Polar residues" evidence="1">
    <location>
        <begin position="1"/>
        <end position="17"/>
    </location>
</feature>
<gene>
    <name evidence="2" type="ORF">MEUPH1_LOCUS17947</name>
</gene>
<evidence type="ECO:0000256" key="1">
    <source>
        <dbReference type="SAM" id="MobiDB-lite"/>
    </source>
</evidence>
<protein>
    <submittedName>
        <fullName evidence="2">Uncharacterized protein</fullName>
    </submittedName>
</protein>